<feature type="domain" description="DED" evidence="7">
    <location>
        <begin position="7"/>
        <end position="87"/>
    </location>
</feature>
<protein>
    <recommendedName>
        <fullName evidence="13">RNA helicase</fullName>
    </recommendedName>
</protein>
<dbReference type="Gene3D" id="2.170.150.30">
    <property type="entry name" value="RIG-I-like receptor, C-terminal regulatory domain"/>
    <property type="match status" value="1"/>
</dbReference>
<dbReference type="AlphaFoldDB" id="A0A819XI18"/>
<dbReference type="PANTHER" id="PTHR14074">
    <property type="entry name" value="HELICASE WITH DEATH DOMAIN-RELATED"/>
    <property type="match status" value="1"/>
</dbReference>
<dbReference type="GO" id="GO:0005737">
    <property type="term" value="C:cytoplasm"/>
    <property type="evidence" value="ECO:0007669"/>
    <property type="project" value="TreeGrafter"/>
</dbReference>
<keyword evidence="4" id="KW-0067">ATP-binding</keyword>
<feature type="domain" description="Helicase C-terminal" evidence="9">
    <location>
        <begin position="545"/>
        <end position="711"/>
    </location>
</feature>
<evidence type="ECO:0000313" key="12">
    <source>
        <dbReference type="Proteomes" id="UP000663868"/>
    </source>
</evidence>
<dbReference type="InterPro" id="IPR001650">
    <property type="entry name" value="Helicase_C-like"/>
</dbReference>
<dbReference type="Proteomes" id="UP000663868">
    <property type="component" value="Unassembled WGS sequence"/>
</dbReference>
<organism evidence="11 12">
    <name type="scientific">Adineta steineri</name>
    <dbReference type="NCBI Taxonomy" id="433720"/>
    <lineage>
        <taxon>Eukaryota</taxon>
        <taxon>Metazoa</taxon>
        <taxon>Spiralia</taxon>
        <taxon>Gnathifera</taxon>
        <taxon>Rotifera</taxon>
        <taxon>Eurotatoria</taxon>
        <taxon>Bdelloidea</taxon>
        <taxon>Adinetida</taxon>
        <taxon>Adinetidae</taxon>
        <taxon>Adineta</taxon>
    </lineage>
</organism>
<dbReference type="GO" id="GO:0005524">
    <property type="term" value="F:ATP binding"/>
    <property type="evidence" value="ECO:0007669"/>
    <property type="project" value="UniProtKB-KW"/>
</dbReference>
<dbReference type="GO" id="GO:0045087">
    <property type="term" value="P:innate immune response"/>
    <property type="evidence" value="ECO:0007669"/>
    <property type="project" value="UniProtKB-KW"/>
</dbReference>
<dbReference type="SUPFAM" id="SSF47986">
    <property type="entry name" value="DEATH domain"/>
    <property type="match status" value="1"/>
</dbReference>
<dbReference type="InterPro" id="IPR051363">
    <property type="entry name" value="RLR_Helicase"/>
</dbReference>
<dbReference type="GO" id="GO:0003724">
    <property type="term" value="F:RNA helicase activity"/>
    <property type="evidence" value="ECO:0007669"/>
    <property type="project" value="UniProtKB-EC"/>
</dbReference>
<evidence type="ECO:0000256" key="1">
    <source>
        <dbReference type="ARBA" id="ARBA00006866"/>
    </source>
</evidence>
<evidence type="ECO:0000256" key="2">
    <source>
        <dbReference type="ARBA" id="ARBA00022588"/>
    </source>
</evidence>
<feature type="domain" description="Helicase ATP-binding" evidence="8">
    <location>
        <begin position="195"/>
        <end position="369"/>
    </location>
</feature>
<keyword evidence="3" id="KW-0547">Nucleotide-binding</keyword>
<dbReference type="GO" id="GO:0042981">
    <property type="term" value="P:regulation of apoptotic process"/>
    <property type="evidence" value="ECO:0007669"/>
    <property type="project" value="InterPro"/>
</dbReference>
<evidence type="ECO:0000313" key="11">
    <source>
        <dbReference type="EMBL" id="CAF4139876.1"/>
    </source>
</evidence>
<dbReference type="Pfam" id="PF00270">
    <property type="entry name" value="DEAD"/>
    <property type="match status" value="1"/>
</dbReference>
<comment type="caution">
    <text evidence="11">The sequence shown here is derived from an EMBL/GenBank/DDBJ whole genome shotgun (WGS) entry which is preliminary data.</text>
</comment>
<evidence type="ECO:0000259" key="10">
    <source>
        <dbReference type="PROSITE" id="PS51789"/>
    </source>
</evidence>
<reference evidence="11" key="1">
    <citation type="submission" date="2021-02" db="EMBL/GenBank/DDBJ databases">
        <authorList>
            <person name="Nowell W R."/>
        </authorList>
    </citation>
    <scope>NUCLEOTIDE SEQUENCE</scope>
</reference>
<keyword evidence="5" id="KW-0391">Immunity</keyword>
<accession>A0A819XI18</accession>
<dbReference type="Gene3D" id="1.20.1320.30">
    <property type="match status" value="1"/>
</dbReference>
<evidence type="ECO:0000256" key="5">
    <source>
        <dbReference type="ARBA" id="ARBA00022859"/>
    </source>
</evidence>
<dbReference type="Gene3D" id="1.10.533.10">
    <property type="entry name" value="Death Domain, Fas"/>
    <property type="match status" value="1"/>
</dbReference>
<dbReference type="Gene3D" id="3.40.50.300">
    <property type="entry name" value="P-loop containing nucleotide triphosphate hydrolases"/>
    <property type="match status" value="2"/>
</dbReference>
<dbReference type="SMART" id="SM00490">
    <property type="entry name" value="HELICc"/>
    <property type="match status" value="1"/>
</dbReference>
<dbReference type="Pfam" id="PF00271">
    <property type="entry name" value="Helicase_C"/>
    <property type="match status" value="1"/>
</dbReference>
<dbReference type="InterPro" id="IPR011545">
    <property type="entry name" value="DEAD/DEAH_box_helicase_dom"/>
</dbReference>
<comment type="similarity">
    <text evidence="1">Belongs to the helicase family. RLR subfamily.</text>
</comment>
<dbReference type="SUPFAM" id="SSF52540">
    <property type="entry name" value="P-loop containing nucleoside triphosphate hydrolases"/>
    <property type="match status" value="1"/>
</dbReference>
<dbReference type="InterPro" id="IPR001875">
    <property type="entry name" value="DED_dom"/>
</dbReference>
<dbReference type="PROSITE" id="PS51194">
    <property type="entry name" value="HELICASE_CTER"/>
    <property type="match status" value="1"/>
</dbReference>
<name>A0A819XI18_9BILA</name>
<evidence type="ECO:0000259" key="8">
    <source>
        <dbReference type="PROSITE" id="PS51192"/>
    </source>
</evidence>
<dbReference type="EMBL" id="CAJOBB010005771">
    <property type="protein sequence ID" value="CAF4139876.1"/>
    <property type="molecule type" value="Genomic_DNA"/>
</dbReference>
<evidence type="ECO:0008006" key="13">
    <source>
        <dbReference type="Google" id="ProtNLM"/>
    </source>
</evidence>
<keyword evidence="2" id="KW-0399">Innate immunity</keyword>
<evidence type="ECO:0000256" key="3">
    <source>
        <dbReference type="ARBA" id="ARBA00022741"/>
    </source>
</evidence>
<sequence length="858" mass="98202">MGEADTTFRIVLIKIQHSLSDEDRHQLNFIFGKDIPRVLQANGSLKNSLDALEALFDRLKISRDNYEYLVKALEAIQRHDCVQSLIDYAKFTREIIPPLPTEQQQQNQVATTIGSLISKSQIVASEILADLDDEDDGVCILKRPSIRFSSPEPDPMDFDMIDLKIFENPEYQWTDEDLKLLNVKKHPRSYQTEIIRDSIANGNTIVCLRTGSGKTVIASMLIKYYFIKKQKTNPNKNFLAVFFVPRKAIRLQQAKAISEIGNLKVQLCEDDQTIDQLIGTNHVIIATPQKFVNCLKNGTIHLSQVDLMIFDECHNTSGGNPYCEIMKFYLCPSKNLDPNGRPTVIGLTATVSAKDTVEKKESIEKNLVSLCSKLACKTISTVCNPNNIEEINQQIRRPTNDQFEFVLPVEYNPSFHEYLNMFKSLIEQIKNYLDSNDLLKGQEIGSSSFIGQLVLLKRTFETRGDMNNIIICDYLLLLTNKYSALKDLPFDMVIKHISQKIDEYHNGHQQPVPMDNVLYECCKADLNKILQENVEHPTTNSKLDNLVQLLKRHVSGSEKGLILVKTTFYAKTIHDYLYQHPELKDIVKSTWLVGQNSPDYSLTIHDQEARLKQFREDQCDVLIATDIVQEGLDIPTCSFVIRYEFVSDEIGTIQSRGRARAQNSSYYLVTEKDSINHRREQNNKIREDMMEAVIKEWPTYDKITFHNNTESITKTLIDGWEKALKSERQQKLAIKSIGKKTGIICCRKCDRVLGALEWLKRRKTAYIIINSEFIDNNNCKLDGQPAAFQEILVMGKVLCTCGKELGGCQKFMDRPDLGLSCALKCEQIKFKIDGETVYVGFKKWSENNRFDDEELEEI</sequence>
<dbReference type="InterPro" id="IPR014001">
    <property type="entry name" value="Helicase_ATP-bd"/>
</dbReference>
<feature type="domain" description="RLR CTR" evidence="10">
    <location>
        <begin position="727"/>
        <end position="858"/>
    </location>
</feature>
<dbReference type="GO" id="GO:0003676">
    <property type="term" value="F:nucleic acid binding"/>
    <property type="evidence" value="ECO:0007669"/>
    <property type="project" value="InterPro"/>
</dbReference>
<evidence type="ECO:0000259" key="7">
    <source>
        <dbReference type="PROSITE" id="PS50168"/>
    </source>
</evidence>
<evidence type="ECO:0000256" key="6">
    <source>
        <dbReference type="ARBA" id="ARBA00049390"/>
    </source>
</evidence>
<dbReference type="SMART" id="SM00487">
    <property type="entry name" value="DEXDc"/>
    <property type="match status" value="1"/>
</dbReference>
<dbReference type="InterPro" id="IPR011029">
    <property type="entry name" value="DEATH-like_dom_sf"/>
</dbReference>
<dbReference type="PROSITE" id="PS51192">
    <property type="entry name" value="HELICASE_ATP_BIND_1"/>
    <property type="match status" value="1"/>
</dbReference>
<dbReference type="InterPro" id="IPR038557">
    <property type="entry name" value="RLR_C_sf"/>
</dbReference>
<dbReference type="InterPro" id="IPR027417">
    <property type="entry name" value="P-loop_NTPase"/>
</dbReference>
<evidence type="ECO:0000256" key="4">
    <source>
        <dbReference type="ARBA" id="ARBA00022840"/>
    </source>
</evidence>
<dbReference type="SMART" id="SM00031">
    <property type="entry name" value="DED"/>
    <property type="match status" value="1"/>
</dbReference>
<dbReference type="InterPro" id="IPR021673">
    <property type="entry name" value="RLR_CTR"/>
</dbReference>
<evidence type="ECO:0000259" key="9">
    <source>
        <dbReference type="PROSITE" id="PS51194"/>
    </source>
</evidence>
<gene>
    <name evidence="11" type="ORF">KXQ929_LOCUS36646</name>
</gene>
<dbReference type="PROSITE" id="PS51789">
    <property type="entry name" value="RLR_CTR"/>
    <property type="match status" value="1"/>
</dbReference>
<comment type="catalytic activity">
    <reaction evidence="6">
        <text>ATP + H2O = ADP + phosphate + H(+)</text>
        <dbReference type="Rhea" id="RHEA:13065"/>
        <dbReference type="ChEBI" id="CHEBI:15377"/>
        <dbReference type="ChEBI" id="CHEBI:15378"/>
        <dbReference type="ChEBI" id="CHEBI:30616"/>
        <dbReference type="ChEBI" id="CHEBI:43474"/>
        <dbReference type="ChEBI" id="CHEBI:456216"/>
        <dbReference type="EC" id="3.6.4.13"/>
    </reaction>
    <physiologicalReaction direction="left-to-right" evidence="6">
        <dbReference type="Rhea" id="RHEA:13066"/>
    </physiologicalReaction>
</comment>
<dbReference type="PANTHER" id="PTHR14074:SF16">
    <property type="entry name" value="ANTIVIRAL INNATE IMMUNE RESPONSE RECEPTOR RIG-I"/>
    <property type="match status" value="1"/>
</dbReference>
<dbReference type="PROSITE" id="PS50168">
    <property type="entry name" value="DED"/>
    <property type="match status" value="1"/>
</dbReference>
<proteinExistence type="inferred from homology"/>